<dbReference type="InterPro" id="IPR017850">
    <property type="entry name" value="Alkaline_phosphatase_core_sf"/>
</dbReference>
<gene>
    <name evidence="1" type="ORF">ACH3VR_05955</name>
</gene>
<evidence type="ECO:0000313" key="1">
    <source>
        <dbReference type="EMBL" id="MFH8249895.1"/>
    </source>
</evidence>
<dbReference type="PANTHER" id="PTHR10151">
    <property type="entry name" value="ECTONUCLEOTIDE PYROPHOSPHATASE/PHOSPHODIESTERASE"/>
    <property type="match status" value="1"/>
</dbReference>
<dbReference type="Proteomes" id="UP001610861">
    <property type="component" value="Unassembled WGS sequence"/>
</dbReference>
<sequence>MSLSLPAEPPRARSLTRVVPELLAALGGGGDWFGPAMSAVVFVVDGLGARNLSARTGHARFLAERGGRKDVARSVFPSTTAASLTSLLTGVEPGEHGLVGYRVRIPGTDDAPNQLKGWETDGLDPLTWQRAQPILSRESAAGRPCFVVSRPKFAGSGFTHATMRGAEFVPAPDAGTGASIAADVAAQHPGSLVYLYAPELDGIAHKHGWESDEWAEGLESVDAAARSLSAGLRPGIGALVTADHGIVDVPRHRHVLLTAGDGLVDDVRVIGGEPRMLHLYTEEGRADAVLDAWRASEGARSWVVSRDEAIAAGLFGPVDDGVRERIGDVVVAARAGIAYYDDRLADKGPQNMIGQHGSLTDEERTVPLIRLGAFAQPR</sequence>
<keyword evidence="2" id="KW-1185">Reference proteome</keyword>
<dbReference type="InterPro" id="IPR002591">
    <property type="entry name" value="Phosphodiest/P_Trfase"/>
</dbReference>
<protein>
    <submittedName>
        <fullName evidence="1">Alkaline phosphatase family protein</fullName>
    </submittedName>
</protein>
<proteinExistence type="predicted"/>
<dbReference type="Pfam" id="PF01663">
    <property type="entry name" value="Phosphodiest"/>
    <property type="match status" value="1"/>
</dbReference>
<dbReference type="SUPFAM" id="SSF53649">
    <property type="entry name" value="Alkaline phosphatase-like"/>
    <property type="match status" value="1"/>
</dbReference>
<evidence type="ECO:0000313" key="2">
    <source>
        <dbReference type="Proteomes" id="UP001610861"/>
    </source>
</evidence>
<comment type="caution">
    <text evidence="1">The sequence shown here is derived from an EMBL/GenBank/DDBJ whole genome shotgun (WGS) entry which is preliminary data.</text>
</comment>
<accession>A0ABW7Q4W9</accession>
<name>A0ABW7Q4W9_9MICO</name>
<dbReference type="PANTHER" id="PTHR10151:SF120">
    <property type="entry name" value="BIS(5'-ADENOSYL)-TRIPHOSPHATASE"/>
    <property type="match status" value="1"/>
</dbReference>
<organism evidence="1 2">
    <name type="scientific">Microbacterium alkaliflavum</name>
    <dbReference type="NCBI Taxonomy" id="3248839"/>
    <lineage>
        <taxon>Bacteria</taxon>
        <taxon>Bacillati</taxon>
        <taxon>Actinomycetota</taxon>
        <taxon>Actinomycetes</taxon>
        <taxon>Micrococcales</taxon>
        <taxon>Microbacteriaceae</taxon>
        <taxon>Microbacterium</taxon>
    </lineage>
</organism>
<dbReference type="Gene3D" id="3.40.720.10">
    <property type="entry name" value="Alkaline Phosphatase, subunit A"/>
    <property type="match status" value="1"/>
</dbReference>
<dbReference type="RefSeq" id="WP_396639847.1">
    <property type="nucleotide sequence ID" value="NZ_JBIQWL010000002.1"/>
</dbReference>
<reference evidence="1 2" key="1">
    <citation type="submission" date="2024-09" db="EMBL/GenBank/DDBJ databases">
        <authorList>
            <person name="Pan X."/>
        </authorList>
    </citation>
    <scope>NUCLEOTIDE SEQUENCE [LARGE SCALE GENOMIC DNA]</scope>
    <source>
        <strain evidence="1 2">B2969</strain>
    </source>
</reference>
<dbReference type="EMBL" id="JBIQWL010000002">
    <property type="protein sequence ID" value="MFH8249895.1"/>
    <property type="molecule type" value="Genomic_DNA"/>
</dbReference>